<evidence type="ECO:0000313" key="2">
    <source>
        <dbReference type="EMBL" id="NED94979.1"/>
    </source>
</evidence>
<keyword evidence="3" id="KW-1185">Reference proteome</keyword>
<comment type="caution">
    <text evidence="2">The sequence shown here is derived from an EMBL/GenBank/DDBJ whole genome shotgun (WGS) entry which is preliminary data.</text>
</comment>
<dbReference type="EMBL" id="JAAGOB010000003">
    <property type="protein sequence ID" value="NED94979.1"/>
    <property type="molecule type" value="Genomic_DNA"/>
</dbReference>
<evidence type="ECO:0000313" key="3">
    <source>
        <dbReference type="Proteomes" id="UP000469185"/>
    </source>
</evidence>
<keyword evidence="1" id="KW-0472">Membrane</keyword>
<dbReference type="RefSeq" id="WP_163817321.1">
    <property type="nucleotide sequence ID" value="NZ_JAAGOB010000003.1"/>
</dbReference>
<gene>
    <name evidence="2" type="ORF">G1H11_06600</name>
</gene>
<reference evidence="2 3" key="1">
    <citation type="submission" date="2020-02" db="EMBL/GenBank/DDBJ databases">
        <authorList>
            <person name="Li X.-J."/>
            <person name="Feng X.-M."/>
        </authorList>
    </citation>
    <scope>NUCLEOTIDE SEQUENCE [LARGE SCALE GENOMIC DNA]</scope>
    <source>
        <strain evidence="2 3">CGMCC 4.7225</strain>
    </source>
</reference>
<organism evidence="2 3">
    <name type="scientific">Phytoactinopolyspora alkaliphila</name>
    <dbReference type="NCBI Taxonomy" id="1783498"/>
    <lineage>
        <taxon>Bacteria</taxon>
        <taxon>Bacillati</taxon>
        <taxon>Actinomycetota</taxon>
        <taxon>Actinomycetes</taxon>
        <taxon>Jiangellales</taxon>
        <taxon>Jiangellaceae</taxon>
        <taxon>Phytoactinopolyspora</taxon>
    </lineage>
</organism>
<dbReference type="InterPro" id="IPR019662">
    <property type="entry name" value="DUF2516"/>
</dbReference>
<dbReference type="Proteomes" id="UP000469185">
    <property type="component" value="Unassembled WGS sequence"/>
</dbReference>
<feature type="transmembrane region" description="Helical" evidence="1">
    <location>
        <begin position="7"/>
        <end position="28"/>
    </location>
</feature>
<dbReference type="Pfam" id="PF10724">
    <property type="entry name" value="DUF2516"/>
    <property type="match status" value="1"/>
</dbReference>
<accession>A0A6N9YJC7</accession>
<proteinExistence type="predicted"/>
<sequence length="110" mass="11707">MDIFGDFQELLIVALAIGALGLKGFALFDALRVPTDAFPAAGKLTKPIWLSILAVAFITELAFFPMAVMILTLLGTVAAAVYVVDVRPAVRAMGGGRRGNQRNDGPYGPW</sequence>
<name>A0A6N9YJC7_9ACTN</name>
<feature type="transmembrane region" description="Helical" evidence="1">
    <location>
        <begin position="48"/>
        <end position="81"/>
    </location>
</feature>
<evidence type="ECO:0000256" key="1">
    <source>
        <dbReference type="SAM" id="Phobius"/>
    </source>
</evidence>
<keyword evidence="1" id="KW-0812">Transmembrane</keyword>
<dbReference type="AlphaFoldDB" id="A0A6N9YJC7"/>
<keyword evidence="1" id="KW-1133">Transmembrane helix</keyword>
<protein>
    <submittedName>
        <fullName evidence="2">DUF2516 family protein</fullName>
    </submittedName>
</protein>